<dbReference type="PANTHER" id="PTHR24251">
    <property type="entry name" value="OVOCHYMASE-RELATED"/>
    <property type="match status" value="1"/>
</dbReference>
<dbReference type="SUPFAM" id="SSF49785">
    <property type="entry name" value="Galactose-binding domain-like"/>
    <property type="match status" value="1"/>
</dbReference>
<evidence type="ECO:0000313" key="7">
    <source>
        <dbReference type="Proteomes" id="UP000828390"/>
    </source>
</evidence>
<dbReference type="InterPro" id="IPR035914">
    <property type="entry name" value="Sperma_CUB_dom_sf"/>
</dbReference>
<evidence type="ECO:0000259" key="5">
    <source>
        <dbReference type="PROSITE" id="PS01180"/>
    </source>
</evidence>
<evidence type="ECO:0000256" key="1">
    <source>
        <dbReference type="ARBA" id="ARBA00022737"/>
    </source>
</evidence>
<dbReference type="Gene3D" id="2.60.120.290">
    <property type="entry name" value="Spermadhesin, CUB domain"/>
    <property type="match status" value="1"/>
</dbReference>
<dbReference type="Proteomes" id="UP000828390">
    <property type="component" value="Unassembled WGS sequence"/>
</dbReference>
<keyword evidence="4" id="KW-1133">Transmembrane helix</keyword>
<evidence type="ECO:0000256" key="2">
    <source>
        <dbReference type="ARBA" id="ARBA00023157"/>
    </source>
</evidence>
<feature type="domain" description="CUB" evidence="5">
    <location>
        <begin position="185"/>
        <end position="299"/>
    </location>
</feature>
<dbReference type="EMBL" id="JAIWYP010000005">
    <property type="protein sequence ID" value="KAH3829225.1"/>
    <property type="molecule type" value="Genomic_DNA"/>
</dbReference>
<gene>
    <name evidence="6" type="ORF">DPMN_131219</name>
</gene>
<keyword evidence="1" id="KW-0677">Repeat</keyword>
<dbReference type="AlphaFoldDB" id="A0A9D4H661"/>
<dbReference type="SUPFAM" id="SSF49854">
    <property type="entry name" value="Spermadhesin, CUB domain"/>
    <property type="match status" value="1"/>
</dbReference>
<evidence type="ECO:0000256" key="4">
    <source>
        <dbReference type="SAM" id="Phobius"/>
    </source>
</evidence>
<reference evidence="6" key="1">
    <citation type="journal article" date="2019" name="bioRxiv">
        <title>The Genome of the Zebra Mussel, Dreissena polymorpha: A Resource for Invasive Species Research.</title>
        <authorList>
            <person name="McCartney M.A."/>
            <person name="Auch B."/>
            <person name="Kono T."/>
            <person name="Mallez S."/>
            <person name="Zhang Y."/>
            <person name="Obille A."/>
            <person name="Becker A."/>
            <person name="Abrahante J.E."/>
            <person name="Garbe J."/>
            <person name="Badalamenti J.P."/>
            <person name="Herman A."/>
            <person name="Mangelson H."/>
            <person name="Liachko I."/>
            <person name="Sullivan S."/>
            <person name="Sone E.D."/>
            <person name="Koren S."/>
            <person name="Silverstein K.A.T."/>
            <person name="Beckman K.B."/>
            <person name="Gohl D.M."/>
        </authorList>
    </citation>
    <scope>NUCLEOTIDE SEQUENCE</scope>
    <source>
        <strain evidence="6">Duluth1</strain>
        <tissue evidence="6">Whole animal</tissue>
    </source>
</reference>
<feature type="transmembrane region" description="Helical" evidence="4">
    <location>
        <begin position="361"/>
        <end position="385"/>
    </location>
</feature>
<keyword evidence="4" id="KW-0472">Membrane</keyword>
<reference evidence="6" key="2">
    <citation type="submission" date="2020-11" db="EMBL/GenBank/DDBJ databases">
        <authorList>
            <person name="McCartney M.A."/>
            <person name="Auch B."/>
            <person name="Kono T."/>
            <person name="Mallez S."/>
            <person name="Becker A."/>
            <person name="Gohl D.M."/>
            <person name="Silverstein K.A.T."/>
            <person name="Koren S."/>
            <person name="Bechman K.B."/>
            <person name="Herman A."/>
            <person name="Abrahante J.E."/>
            <person name="Garbe J."/>
        </authorList>
    </citation>
    <scope>NUCLEOTIDE SEQUENCE</scope>
    <source>
        <strain evidence="6">Duluth1</strain>
        <tissue evidence="6">Whole animal</tissue>
    </source>
</reference>
<sequence>PVQIPISAINVTTNAGAYYYAMSADLVNDGRIKPTNTLVRYCSCCTGLHQPFWVQLTLDKIYIVERVLIVGDLDYRMGYTNTTVSMGLLEESLQEKQFTSDFEDIRLTPQRKIQIVRVTKSDNDSFTVLCEIMIYRQADCPIGKYSVNCSLQCHCLVGPCDGVTGACQSGVCEEGWKGNACNEKCGGVLTDPVGVITSPNFPQNYNNSERCTWVINAPEGSRINVTFTDFEMYAVWEECEYADYLEFFNGPNASSPSIGKYCGTALPMGFNSQSNSLRLVLITNQHLTYKGFRLTYTFSTQDCPLGSYSVNCSKKCHCRVGPCDSVTGACGNVDCKDGWKGITCNETNVIADEDTKQSSTIIWITTTIGLCLLIVGVVTIACLCIRRKKSTNINILYDRF</sequence>
<dbReference type="InterPro" id="IPR000859">
    <property type="entry name" value="CUB_dom"/>
</dbReference>
<proteinExistence type="predicted"/>
<dbReference type="PROSITE" id="PS01180">
    <property type="entry name" value="CUB"/>
    <property type="match status" value="1"/>
</dbReference>
<comment type="caution">
    <text evidence="3">Lacks conserved residue(s) required for the propagation of feature annotation.</text>
</comment>
<evidence type="ECO:0000256" key="3">
    <source>
        <dbReference type="PROSITE-ProRule" id="PRU00059"/>
    </source>
</evidence>
<keyword evidence="2" id="KW-1015">Disulfide bond</keyword>
<keyword evidence="4" id="KW-0812">Transmembrane</keyword>
<dbReference type="InterPro" id="IPR008979">
    <property type="entry name" value="Galactose-bd-like_sf"/>
</dbReference>
<feature type="non-terminal residue" evidence="6">
    <location>
        <position position="400"/>
    </location>
</feature>
<dbReference type="SMART" id="SM00042">
    <property type="entry name" value="CUB"/>
    <property type="match status" value="1"/>
</dbReference>
<dbReference type="CDD" id="cd00041">
    <property type="entry name" value="CUB"/>
    <property type="match status" value="1"/>
</dbReference>
<dbReference type="PANTHER" id="PTHR24251:SF50">
    <property type="entry name" value="ATTRACTIN-LIKE 1A"/>
    <property type="match status" value="1"/>
</dbReference>
<name>A0A9D4H661_DREPO</name>
<dbReference type="FunFam" id="2.60.120.290:FF:000013">
    <property type="entry name" value="Membrane frizzled-related protein"/>
    <property type="match status" value="1"/>
</dbReference>
<evidence type="ECO:0000313" key="6">
    <source>
        <dbReference type="EMBL" id="KAH3829225.1"/>
    </source>
</evidence>
<protein>
    <recommendedName>
        <fullName evidence="5">CUB domain-containing protein</fullName>
    </recommendedName>
</protein>
<comment type="caution">
    <text evidence="6">The sequence shown here is derived from an EMBL/GenBank/DDBJ whole genome shotgun (WGS) entry which is preliminary data.</text>
</comment>
<dbReference type="Gene3D" id="2.60.120.260">
    <property type="entry name" value="Galactose-binding domain-like"/>
    <property type="match status" value="1"/>
</dbReference>
<keyword evidence="7" id="KW-1185">Reference proteome</keyword>
<organism evidence="6 7">
    <name type="scientific">Dreissena polymorpha</name>
    <name type="common">Zebra mussel</name>
    <name type="synonym">Mytilus polymorpha</name>
    <dbReference type="NCBI Taxonomy" id="45954"/>
    <lineage>
        <taxon>Eukaryota</taxon>
        <taxon>Metazoa</taxon>
        <taxon>Spiralia</taxon>
        <taxon>Lophotrochozoa</taxon>
        <taxon>Mollusca</taxon>
        <taxon>Bivalvia</taxon>
        <taxon>Autobranchia</taxon>
        <taxon>Heteroconchia</taxon>
        <taxon>Euheterodonta</taxon>
        <taxon>Imparidentia</taxon>
        <taxon>Neoheterodontei</taxon>
        <taxon>Myida</taxon>
        <taxon>Dreissenoidea</taxon>
        <taxon>Dreissenidae</taxon>
        <taxon>Dreissena</taxon>
    </lineage>
</organism>
<accession>A0A9D4H661</accession>
<dbReference type="Pfam" id="PF00431">
    <property type="entry name" value="CUB"/>
    <property type="match status" value="1"/>
</dbReference>